<dbReference type="EMBL" id="JACSDY010000011">
    <property type="protein sequence ID" value="KAF7415690.1"/>
    <property type="molecule type" value="Genomic_DNA"/>
</dbReference>
<keyword evidence="2" id="KW-1185">Reference proteome</keyword>
<name>A0A834NQL2_VESPE</name>
<accession>A0A834NQL2</accession>
<organism evidence="1 2">
    <name type="scientific">Vespula pensylvanica</name>
    <name type="common">Western yellow jacket</name>
    <name type="synonym">Wasp</name>
    <dbReference type="NCBI Taxonomy" id="30213"/>
    <lineage>
        <taxon>Eukaryota</taxon>
        <taxon>Metazoa</taxon>
        <taxon>Ecdysozoa</taxon>
        <taxon>Arthropoda</taxon>
        <taxon>Hexapoda</taxon>
        <taxon>Insecta</taxon>
        <taxon>Pterygota</taxon>
        <taxon>Neoptera</taxon>
        <taxon>Endopterygota</taxon>
        <taxon>Hymenoptera</taxon>
        <taxon>Apocrita</taxon>
        <taxon>Aculeata</taxon>
        <taxon>Vespoidea</taxon>
        <taxon>Vespidae</taxon>
        <taxon>Vespinae</taxon>
        <taxon>Vespula</taxon>
    </lineage>
</organism>
<evidence type="ECO:0000313" key="2">
    <source>
        <dbReference type="Proteomes" id="UP000600918"/>
    </source>
</evidence>
<sequence length="143" mass="15409">MPPFRPINIALVGPRQGSSVVENEGLEGERRQGTLLKTVAVSWAQSILKVVSSEGRFNTPTEFPHRALDRTPFASCVTLCLDKSPALLSTNRRGVYQRILQNICGSEEVEVTSAKIGEGGHRGWTELTAAESLQNGSAGVTMS</sequence>
<protein>
    <submittedName>
        <fullName evidence="1">Uncharacterized protein</fullName>
    </submittedName>
</protein>
<dbReference type="Proteomes" id="UP000600918">
    <property type="component" value="Unassembled WGS sequence"/>
</dbReference>
<evidence type="ECO:0000313" key="1">
    <source>
        <dbReference type="EMBL" id="KAF7415690.1"/>
    </source>
</evidence>
<proteinExistence type="predicted"/>
<gene>
    <name evidence="1" type="ORF">H0235_012282</name>
</gene>
<comment type="caution">
    <text evidence="1">The sequence shown here is derived from an EMBL/GenBank/DDBJ whole genome shotgun (WGS) entry which is preliminary data.</text>
</comment>
<dbReference type="AlphaFoldDB" id="A0A834NQL2"/>
<reference evidence="1" key="1">
    <citation type="journal article" date="2020" name="G3 (Bethesda)">
        <title>High-Quality Assemblies for Three Invasive Social Wasps from the &lt;i&gt;Vespula&lt;/i&gt; Genus.</title>
        <authorList>
            <person name="Harrop T.W.R."/>
            <person name="Guhlin J."/>
            <person name="McLaughlin G.M."/>
            <person name="Permina E."/>
            <person name="Stockwell P."/>
            <person name="Gilligan J."/>
            <person name="Le Lec M.F."/>
            <person name="Gruber M.A.M."/>
            <person name="Quinn O."/>
            <person name="Lovegrove M."/>
            <person name="Duncan E.J."/>
            <person name="Remnant E.J."/>
            <person name="Van Eeckhoven J."/>
            <person name="Graham B."/>
            <person name="Knapp R.A."/>
            <person name="Langford K.W."/>
            <person name="Kronenberg Z."/>
            <person name="Press M.O."/>
            <person name="Eacker S.M."/>
            <person name="Wilson-Rankin E.E."/>
            <person name="Purcell J."/>
            <person name="Lester P.J."/>
            <person name="Dearden P.K."/>
        </authorList>
    </citation>
    <scope>NUCLEOTIDE SEQUENCE</scope>
    <source>
        <strain evidence="1">Volc-1</strain>
    </source>
</reference>